<dbReference type="EMBL" id="BARS01020527">
    <property type="protein sequence ID" value="GAG08330.1"/>
    <property type="molecule type" value="Genomic_DNA"/>
</dbReference>
<dbReference type="Gene3D" id="3.30.420.100">
    <property type="match status" value="1"/>
</dbReference>
<dbReference type="Pfam" id="PF00861">
    <property type="entry name" value="Ribosomal_L18p"/>
    <property type="match status" value="1"/>
</dbReference>
<dbReference type="GO" id="GO:1990904">
    <property type="term" value="C:ribonucleoprotein complex"/>
    <property type="evidence" value="ECO:0007669"/>
    <property type="project" value="UniProtKB-KW"/>
</dbReference>
<evidence type="ECO:0000313" key="4">
    <source>
        <dbReference type="EMBL" id="GAG08330.1"/>
    </source>
</evidence>
<dbReference type="GO" id="GO:0003735">
    <property type="term" value="F:structural constituent of ribosome"/>
    <property type="evidence" value="ECO:0007669"/>
    <property type="project" value="InterPro"/>
</dbReference>
<keyword evidence="2" id="KW-0689">Ribosomal protein</keyword>
<name>X0URJ1_9ZZZZ</name>
<dbReference type="GO" id="GO:0005840">
    <property type="term" value="C:ribosome"/>
    <property type="evidence" value="ECO:0007669"/>
    <property type="project" value="UniProtKB-KW"/>
</dbReference>
<dbReference type="GO" id="GO:0006412">
    <property type="term" value="P:translation"/>
    <property type="evidence" value="ECO:0007669"/>
    <property type="project" value="InterPro"/>
</dbReference>
<evidence type="ECO:0000256" key="1">
    <source>
        <dbReference type="ARBA" id="ARBA00007116"/>
    </source>
</evidence>
<organism evidence="4">
    <name type="scientific">marine sediment metagenome</name>
    <dbReference type="NCBI Taxonomy" id="412755"/>
    <lineage>
        <taxon>unclassified sequences</taxon>
        <taxon>metagenomes</taxon>
        <taxon>ecological metagenomes</taxon>
    </lineage>
</organism>
<dbReference type="AlphaFoldDB" id="X0URJ1"/>
<accession>X0URJ1</accession>
<evidence type="ECO:0000256" key="3">
    <source>
        <dbReference type="ARBA" id="ARBA00023274"/>
    </source>
</evidence>
<dbReference type="SUPFAM" id="SSF53137">
    <property type="entry name" value="Translational machinery components"/>
    <property type="match status" value="1"/>
</dbReference>
<protein>
    <recommendedName>
        <fullName evidence="5">50S ribosomal protein L18</fullName>
    </recommendedName>
</protein>
<sequence length="39" mass="4306">AQKAKNKKVKKIKFDRGGFTYHGQVKALAEGAREGGLKF</sequence>
<dbReference type="InterPro" id="IPR005484">
    <property type="entry name" value="Ribosomal_uL18_bac/plant/anim"/>
</dbReference>
<evidence type="ECO:0008006" key="5">
    <source>
        <dbReference type="Google" id="ProtNLM"/>
    </source>
</evidence>
<reference evidence="4" key="1">
    <citation type="journal article" date="2014" name="Front. Microbiol.">
        <title>High frequency of phylogenetically diverse reductive dehalogenase-homologous genes in deep subseafloor sedimentary metagenomes.</title>
        <authorList>
            <person name="Kawai M."/>
            <person name="Futagami T."/>
            <person name="Toyoda A."/>
            <person name="Takaki Y."/>
            <person name="Nishi S."/>
            <person name="Hori S."/>
            <person name="Arai W."/>
            <person name="Tsubouchi T."/>
            <person name="Morono Y."/>
            <person name="Uchiyama I."/>
            <person name="Ito T."/>
            <person name="Fujiyama A."/>
            <person name="Inagaki F."/>
            <person name="Takami H."/>
        </authorList>
    </citation>
    <scope>NUCLEOTIDE SEQUENCE</scope>
    <source>
        <strain evidence="4">Expedition CK06-06</strain>
    </source>
</reference>
<feature type="non-terminal residue" evidence="4">
    <location>
        <position position="1"/>
    </location>
</feature>
<proteinExistence type="inferred from homology"/>
<keyword evidence="3" id="KW-0687">Ribonucleoprotein</keyword>
<gene>
    <name evidence="4" type="ORF">S01H1_33087</name>
</gene>
<comment type="caution">
    <text evidence="4">The sequence shown here is derived from an EMBL/GenBank/DDBJ whole genome shotgun (WGS) entry which is preliminary data.</text>
</comment>
<evidence type="ECO:0000256" key="2">
    <source>
        <dbReference type="ARBA" id="ARBA00022980"/>
    </source>
</evidence>
<comment type="similarity">
    <text evidence="1">Belongs to the universal ribosomal protein uL18 family.</text>
</comment>